<sequence length="98" mass="10353">MAITLASTGMAQAATPGTLKVCTGKDFFVTVKLPGRGGFSFTPAKRPNEATCATIDLGGNTNERVDVFTLDRYMGSFIYNGQRGAEVHGIPGPSFYVS</sequence>
<dbReference type="AlphaFoldDB" id="A0A4R4Y8U0"/>
<dbReference type="OrthoDB" id="3697843at2"/>
<comment type="caution">
    <text evidence="1">The sequence shown here is derived from an EMBL/GenBank/DDBJ whole genome shotgun (WGS) entry which is preliminary data.</text>
</comment>
<accession>A0A4R4Y8U0</accession>
<reference evidence="1 2" key="1">
    <citation type="submission" date="2019-03" db="EMBL/GenBank/DDBJ databases">
        <title>Draft genome sequences of novel Actinobacteria.</title>
        <authorList>
            <person name="Sahin N."/>
            <person name="Ay H."/>
            <person name="Saygin H."/>
        </authorList>
    </citation>
    <scope>NUCLEOTIDE SEQUENCE [LARGE SCALE GENOMIC DNA]</scope>
    <source>
        <strain evidence="1 2">7K502</strain>
    </source>
</reference>
<dbReference type="Proteomes" id="UP000294947">
    <property type="component" value="Unassembled WGS sequence"/>
</dbReference>
<keyword evidence="2" id="KW-1185">Reference proteome</keyword>
<gene>
    <name evidence="1" type="ORF">E1288_34355</name>
</gene>
<name>A0A4R4Y8U0_9PSEU</name>
<dbReference type="EMBL" id="SMKW01000065">
    <property type="protein sequence ID" value="TDD40928.1"/>
    <property type="molecule type" value="Genomic_DNA"/>
</dbReference>
<evidence type="ECO:0000313" key="1">
    <source>
        <dbReference type="EMBL" id="TDD40928.1"/>
    </source>
</evidence>
<protein>
    <submittedName>
        <fullName evidence="1">Uncharacterized protein</fullName>
    </submittedName>
</protein>
<organism evidence="1 2">
    <name type="scientific">Saccharopolyspora elongata</name>
    <dbReference type="NCBI Taxonomy" id="2530387"/>
    <lineage>
        <taxon>Bacteria</taxon>
        <taxon>Bacillati</taxon>
        <taxon>Actinomycetota</taxon>
        <taxon>Actinomycetes</taxon>
        <taxon>Pseudonocardiales</taxon>
        <taxon>Pseudonocardiaceae</taxon>
        <taxon>Saccharopolyspora</taxon>
    </lineage>
</organism>
<proteinExistence type="predicted"/>
<dbReference type="RefSeq" id="WP_132492742.1">
    <property type="nucleotide sequence ID" value="NZ_SMKW01000065.1"/>
</dbReference>
<evidence type="ECO:0000313" key="2">
    <source>
        <dbReference type="Proteomes" id="UP000294947"/>
    </source>
</evidence>